<dbReference type="EMBL" id="CAJVPQ010001168">
    <property type="protein sequence ID" value="CAG8536140.1"/>
    <property type="molecule type" value="Genomic_DNA"/>
</dbReference>
<keyword evidence="3" id="KW-1185">Reference proteome</keyword>
<feature type="region of interest" description="Disordered" evidence="1">
    <location>
        <begin position="35"/>
        <end position="55"/>
    </location>
</feature>
<gene>
    <name evidence="2" type="ORF">FCALED_LOCUS5414</name>
</gene>
<evidence type="ECO:0000313" key="2">
    <source>
        <dbReference type="EMBL" id="CAG8536140.1"/>
    </source>
</evidence>
<proteinExistence type="predicted"/>
<name>A0A9N9AMP4_9GLOM</name>
<reference evidence="2" key="1">
    <citation type="submission" date="2021-06" db="EMBL/GenBank/DDBJ databases">
        <authorList>
            <person name="Kallberg Y."/>
            <person name="Tangrot J."/>
            <person name="Rosling A."/>
        </authorList>
    </citation>
    <scope>NUCLEOTIDE SEQUENCE</scope>
    <source>
        <strain evidence="2">UK204</strain>
    </source>
</reference>
<sequence>SLDSYELPRDQEQIGMLSNLVDNIHNNNIKRKREESDANIIDNTKKNKGFSAAKG</sequence>
<dbReference type="OrthoDB" id="2349169at2759"/>
<accession>A0A9N9AMP4</accession>
<evidence type="ECO:0000256" key="1">
    <source>
        <dbReference type="SAM" id="MobiDB-lite"/>
    </source>
</evidence>
<protein>
    <submittedName>
        <fullName evidence="2">7163_t:CDS:1</fullName>
    </submittedName>
</protein>
<organism evidence="2 3">
    <name type="scientific">Funneliformis caledonium</name>
    <dbReference type="NCBI Taxonomy" id="1117310"/>
    <lineage>
        <taxon>Eukaryota</taxon>
        <taxon>Fungi</taxon>
        <taxon>Fungi incertae sedis</taxon>
        <taxon>Mucoromycota</taxon>
        <taxon>Glomeromycotina</taxon>
        <taxon>Glomeromycetes</taxon>
        <taxon>Glomerales</taxon>
        <taxon>Glomeraceae</taxon>
        <taxon>Funneliformis</taxon>
    </lineage>
</organism>
<evidence type="ECO:0000313" key="3">
    <source>
        <dbReference type="Proteomes" id="UP000789570"/>
    </source>
</evidence>
<dbReference type="AlphaFoldDB" id="A0A9N9AMP4"/>
<comment type="caution">
    <text evidence="2">The sequence shown here is derived from an EMBL/GenBank/DDBJ whole genome shotgun (WGS) entry which is preliminary data.</text>
</comment>
<dbReference type="Proteomes" id="UP000789570">
    <property type="component" value="Unassembled WGS sequence"/>
</dbReference>
<feature type="non-terminal residue" evidence="2">
    <location>
        <position position="1"/>
    </location>
</feature>